<evidence type="ECO:0000313" key="6">
    <source>
        <dbReference type="Proteomes" id="UP000030742"/>
    </source>
</evidence>
<feature type="binding site" evidence="3">
    <location>
        <position position="40"/>
    </location>
    <ligand>
        <name>substrate</name>
    </ligand>
</feature>
<accession>N6UJP1</accession>
<feature type="non-terminal residue" evidence="4">
    <location>
        <position position="1"/>
    </location>
</feature>
<dbReference type="InterPro" id="IPR038596">
    <property type="entry name" value="Janus_sf"/>
</dbReference>
<evidence type="ECO:0000256" key="1">
    <source>
        <dbReference type="ARBA" id="ARBA00010971"/>
    </source>
</evidence>
<gene>
    <name evidence="5" type="ORF">D910_05039</name>
    <name evidence="4" type="ORF">YQE_01671</name>
</gene>
<dbReference type="STRING" id="77166.N6UJP1"/>
<dbReference type="AlphaFoldDB" id="N6UJP1"/>
<dbReference type="SUPFAM" id="SSF143724">
    <property type="entry name" value="PHP14-like"/>
    <property type="match status" value="1"/>
</dbReference>
<dbReference type="Pfam" id="PF05005">
    <property type="entry name" value="Ocnus"/>
    <property type="match status" value="1"/>
</dbReference>
<protein>
    <submittedName>
        <fullName evidence="4">Uncharacterized protein</fullName>
    </submittedName>
</protein>
<dbReference type="OrthoDB" id="10249612at2759"/>
<dbReference type="EMBL" id="KB739998">
    <property type="protein sequence ID" value="ENN81960.1"/>
    <property type="molecule type" value="Genomic_DNA"/>
</dbReference>
<proteinExistence type="inferred from homology"/>
<evidence type="ECO:0000313" key="4">
    <source>
        <dbReference type="EMBL" id="ENN81960.1"/>
    </source>
</evidence>
<sequence length="72" mass="8162">MTHKELQFGPEDSSSRQQIISSKAIPQIKNVDIDPRGTFKYILIKVSCPDSDGKFEDKLIVRGYAECGYHCE</sequence>
<dbReference type="InterPro" id="IPR007702">
    <property type="entry name" value="Janus"/>
</dbReference>
<evidence type="ECO:0000256" key="3">
    <source>
        <dbReference type="PIRSR" id="PIRSR607702-2"/>
    </source>
</evidence>
<dbReference type="HOGENOM" id="CLU_2724814_0_0_1"/>
<dbReference type="Gene3D" id="3.50.20.20">
    <property type="entry name" value="Janus/Ocnus"/>
    <property type="match status" value="1"/>
</dbReference>
<dbReference type="EMBL" id="KB631984">
    <property type="protein sequence ID" value="ERL87648.1"/>
    <property type="molecule type" value="Genomic_DNA"/>
</dbReference>
<reference evidence="4 6" key="1">
    <citation type="journal article" date="2013" name="Genome Biol.">
        <title>Draft genome of the mountain pine beetle, Dendroctonus ponderosae Hopkins, a major forest pest.</title>
        <authorList>
            <person name="Keeling C.I."/>
            <person name="Yuen M.M."/>
            <person name="Liao N.Y."/>
            <person name="Docking T.R."/>
            <person name="Chan S.K."/>
            <person name="Taylor G.A."/>
            <person name="Palmquist D.L."/>
            <person name="Jackman S.D."/>
            <person name="Nguyen A."/>
            <person name="Li M."/>
            <person name="Henderson H."/>
            <person name="Janes J.K."/>
            <person name="Zhao Y."/>
            <person name="Pandoh P."/>
            <person name="Moore R."/>
            <person name="Sperling F.A."/>
            <person name="Huber D.P."/>
            <person name="Birol I."/>
            <person name="Jones S.J."/>
            <person name="Bohlmann J."/>
        </authorList>
    </citation>
    <scope>NUCLEOTIDE SEQUENCE</scope>
</reference>
<evidence type="ECO:0000313" key="5">
    <source>
        <dbReference type="EMBL" id="ERL87648.1"/>
    </source>
</evidence>
<comment type="similarity">
    <text evidence="1">Belongs to the janus family.</text>
</comment>
<name>N6UJP1_DENPD</name>
<organism evidence="4">
    <name type="scientific">Dendroctonus ponderosae</name>
    <name type="common">Mountain pine beetle</name>
    <dbReference type="NCBI Taxonomy" id="77166"/>
    <lineage>
        <taxon>Eukaryota</taxon>
        <taxon>Metazoa</taxon>
        <taxon>Ecdysozoa</taxon>
        <taxon>Arthropoda</taxon>
        <taxon>Hexapoda</taxon>
        <taxon>Insecta</taxon>
        <taxon>Pterygota</taxon>
        <taxon>Neoptera</taxon>
        <taxon>Endopterygota</taxon>
        <taxon>Coleoptera</taxon>
        <taxon>Polyphaga</taxon>
        <taxon>Cucujiformia</taxon>
        <taxon>Curculionidae</taxon>
        <taxon>Scolytinae</taxon>
        <taxon>Dendroctonus</taxon>
    </lineage>
</organism>
<dbReference type="Proteomes" id="UP000030742">
    <property type="component" value="Unassembled WGS sequence"/>
</dbReference>
<evidence type="ECO:0000256" key="2">
    <source>
        <dbReference type="PIRSR" id="PIRSR607702-1"/>
    </source>
</evidence>
<feature type="active site" description="Proton acceptor" evidence="2">
    <location>
        <position position="70"/>
    </location>
</feature>